<evidence type="ECO:0000256" key="9">
    <source>
        <dbReference type="ARBA" id="ARBA00022777"/>
    </source>
</evidence>
<evidence type="ECO:0000256" key="13">
    <source>
        <dbReference type="ARBA" id="ARBA00048679"/>
    </source>
</evidence>
<dbReference type="Gene3D" id="3.40.50.150">
    <property type="entry name" value="Vaccinia Virus protein VP39"/>
    <property type="match status" value="1"/>
</dbReference>
<evidence type="ECO:0000256" key="5">
    <source>
        <dbReference type="ARBA" id="ARBA00022527"/>
    </source>
</evidence>
<dbReference type="InterPro" id="IPR011009">
    <property type="entry name" value="Kinase-like_dom_sf"/>
</dbReference>
<reference evidence="15" key="1">
    <citation type="journal article" date="2023" name="Plant J.">
        <title>The genome of the king protea, Protea cynaroides.</title>
        <authorList>
            <person name="Chang J."/>
            <person name="Duong T.A."/>
            <person name="Schoeman C."/>
            <person name="Ma X."/>
            <person name="Roodt D."/>
            <person name="Barker N."/>
            <person name="Li Z."/>
            <person name="Van de Peer Y."/>
            <person name="Mizrachi E."/>
        </authorList>
    </citation>
    <scope>NUCLEOTIDE SEQUENCE</scope>
    <source>
        <tissue evidence="15">Young leaves</tissue>
    </source>
</reference>
<dbReference type="GO" id="GO:0048046">
    <property type="term" value="C:apoplast"/>
    <property type="evidence" value="ECO:0007669"/>
    <property type="project" value="UniProtKB-SubCell"/>
</dbReference>
<evidence type="ECO:0000256" key="11">
    <source>
        <dbReference type="ARBA" id="ARBA00023591"/>
    </source>
</evidence>
<keyword evidence="5" id="KW-0723">Serine/threonine-protein kinase</keyword>
<dbReference type="Pfam" id="PF04674">
    <property type="entry name" value="Phi_1"/>
    <property type="match status" value="1"/>
</dbReference>
<dbReference type="Gene3D" id="3.30.200.20">
    <property type="entry name" value="Phosphorylase Kinase, domain 1"/>
    <property type="match status" value="1"/>
</dbReference>
<dbReference type="InterPro" id="IPR029063">
    <property type="entry name" value="SAM-dependent_MTases_sf"/>
</dbReference>
<evidence type="ECO:0000256" key="8">
    <source>
        <dbReference type="ARBA" id="ARBA00022741"/>
    </source>
</evidence>
<keyword evidence="4" id="KW-0964">Secreted</keyword>
<evidence type="ECO:0000256" key="3">
    <source>
        <dbReference type="ARBA" id="ARBA00022523"/>
    </source>
</evidence>
<comment type="catalytic activity">
    <reaction evidence="13">
        <text>L-seryl-[protein] + ATP = O-phospho-L-seryl-[protein] + ADP + H(+)</text>
        <dbReference type="Rhea" id="RHEA:17989"/>
        <dbReference type="Rhea" id="RHEA-COMP:9863"/>
        <dbReference type="Rhea" id="RHEA-COMP:11604"/>
        <dbReference type="ChEBI" id="CHEBI:15378"/>
        <dbReference type="ChEBI" id="CHEBI:29999"/>
        <dbReference type="ChEBI" id="CHEBI:30616"/>
        <dbReference type="ChEBI" id="CHEBI:83421"/>
        <dbReference type="ChEBI" id="CHEBI:456216"/>
        <dbReference type="EC" id="2.7.11.1"/>
    </reaction>
</comment>
<feature type="region of interest" description="Disordered" evidence="14">
    <location>
        <begin position="49"/>
        <end position="79"/>
    </location>
</feature>
<evidence type="ECO:0000313" key="15">
    <source>
        <dbReference type="EMBL" id="KAJ4974518.1"/>
    </source>
</evidence>
<keyword evidence="6" id="KW-0808">Transferase</keyword>
<comment type="subcellular location">
    <subcellularLocation>
        <location evidence="1">Secreted</location>
        <location evidence="1">Extracellular space</location>
        <location evidence="1">Apoplast</location>
    </subcellularLocation>
</comment>
<organism evidence="15 16">
    <name type="scientific">Protea cynaroides</name>
    <dbReference type="NCBI Taxonomy" id="273540"/>
    <lineage>
        <taxon>Eukaryota</taxon>
        <taxon>Viridiplantae</taxon>
        <taxon>Streptophyta</taxon>
        <taxon>Embryophyta</taxon>
        <taxon>Tracheophyta</taxon>
        <taxon>Spermatophyta</taxon>
        <taxon>Magnoliopsida</taxon>
        <taxon>Proteales</taxon>
        <taxon>Proteaceae</taxon>
        <taxon>Protea</taxon>
    </lineage>
</organism>
<dbReference type="OrthoDB" id="347657at2759"/>
<gene>
    <name evidence="15" type="ORF">NE237_007692</name>
</gene>
<dbReference type="SUPFAM" id="SSF53335">
    <property type="entry name" value="S-adenosyl-L-methionine-dependent methyltransferases"/>
    <property type="match status" value="1"/>
</dbReference>
<evidence type="ECO:0000313" key="16">
    <source>
        <dbReference type="Proteomes" id="UP001141806"/>
    </source>
</evidence>
<evidence type="ECO:0000256" key="12">
    <source>
        <dbReference type="ARBA" id="ARBA00047899"/>
    </source>
</evidence>
<evidence type="ECO:0000256" key="14">
    <source>
        <dbReference type="SAM" id="MobiDB-lite"/>
    </source>
</evidence>
<feature type="compositionally biased region" description="Polar residues" evidence="14">
    <location>
        <begin position="61"/>
        <end position="79"/>
    </location>
</feature>
<dbReference type="AlphaFoldDB" id="A0A9Q0QWF6"/>
<evidence type="ECO:0000256" key="4">
    <source>
        <dbReference type="ARBA" id="ARBA00022525"/>
    </source>
</evidence>
<accession>A0A9Q0QWF6</accession>
<dbReference type="InterPro" id="IPR006766">
    <property type="entry name" value="EXORDIUM-like"/>
</dbReference>
<keyword evidence="10" id="KW-0067">ATP-binding</keyword>
<dbReference type="EC" id="2.7.11.1" evidence="2"/>
<dbReference type="GO" id="GO:0008168">
    <property type="term" value="F:methyltransferase activity"/>
    <property type="evidence" value="ECO:0007669"/>
    <property type="project" value="InterPro"/>
</dbReference>
<dbReference type="SUPFAM" id="SSF56112">
    <property type="entry name" value="Protein kinase-like (PK-like)"/>
    <property type="match status" value="1"/>
</dbReference>
<comment type="catalytic activity">
    <reaction evidence="12">
        <text>L-threonyl-[protein] + ATP = O-phospho-L-threonyl-[protein] + ADP + H(+)</text>
        <dbReference type="Rhea" id="RHEA:46608"/>
        <dbReference type="Rhea" id="RHEA-COMP:11060"/>
        <dbReference type="Rhea" id="RHEA-COMP:11605"/>
        <dbReference type="ChEBI" id="CHEBI:15378"/>
        <dbReference type="ChEBI" id="CHEBI:30013"/>
        <dbReference type="ChEBI" id="CHEBI:30616"/>
        <dbReference type="ChEBI" id="CHEBI:61977"/>
        <dbReference type="ChEBI" id="CHEBI:456216"/>
        <dbReference type="EC" id="2.7.11.1"/>
    </reaction>
</comment>
<feature type="compositionally biased region" description="Polar residues" evidence="14">
    <location>
        <begin position="13"/>
        <end position="24"/>
    </location>
</feature>
<comment type="caution">
    <text evidence="15">The sequence shown here is derived from an EMBL/GenBank/DDBJ whole genome shotgun (WGS) entry which is preliminary data.</text>
</comment>
<dbReference type="Pfam" id="PF03492">
    <property type="entry name" value="Methyltransf_7"/>
    <property type="match status" value="1"/>
</dbReference>
<dbReference type="InterPro" id="IPR005299">
    <property type="entry name" value="MeTrfase_7"/>
</dbReference>
<name>A0A9Q0QWF6_9MAGN</name>
<evidence type="ECO:0000256" key="2">
    <source>
        <dbReference type="ARBA" id="ARBA00012513"/>
    </source>
</evidence>
<dbReference type="Proteomes" id="UP001141806">
    <property type="component" value="Unassembled WGS sequence"/>
</dbReference>
<feature type="compositionally biased region" description="Pro residues" evidence="14">
    <location>
        <begin position="1"/>
        <end position="11"/>
    </location>
</feature>
<dbReference type="GO" id="GO:0004674">
    <property type="term" value="F:protein serine/threonine kinase activity"/>
    <property type="evidence" value="ECO:0007669"/>
    <property type="project" value="UniProtKB-KW"/>
</dbReference>
<evidence type="ECO:0000256" key="10">
    <source>
        <dbReference type="ARBA" id="ARBA00022840"/>
    </source>
</evidence>
<evidence type="ECO:0000256" key="6">
    <source>
        <dbReference type="ARBA" id="ARBA00022679"/>
    </source>
</evidence>
<keyword evidence="9" id="KW-0418">Kinase</keyword>
<evidence type="ECO:0000256" key="1">
    <source>
        <dbReference type="ARBA" id="ARBA00004271"/>
    </source>
</evidence>
<comment type="similarity">
    <text evidence="11">Belongs to the EXORDIUM family.</text>
</comment>
<proteinExistence type="inferred from homology"/>
<keyword evidence="3" id="KW-0052">Apoplast</keyword>
<sequence length="498" mass="55755">MQLPINPPKPPSESASQSPSVFNTSSLALPTNRSAFLWLELTPHLPQTLVPSSHPKPATKSPGSPVSRTQPQPQCHPQTLIKPQTQPLLSLSHPSPTTIKTIEQPLPNLYFSSTFFLCISYDFLFLDYLGFGVSFASSSSSTHLPTKVVDKEALAFRKKFQGAEMEKEILGILAHPFLPTLYAEFDALHYSHLIMEFGPGGDLQAPSRQAMRAREVLSFGAFNTLFQFLPLLAINRTSIPILVEDLEIAKKKTINNARLLSDLILGSFYKRLFSARSIDVFYFVCSLHWLTRAPETVMDKISAAYNRGEVCPSLDLVRNTESVDPTSFLLSCSTAGVFQCSSLFGFILAPKVIKESWNAMLFAYIWVGKSETQCPGQCAWPFHQPIDGPPVSIYDESGILERLIYKGESQHRRCLYFQYLSMLRRNEKLLQSARLGNILNGSEVFKKFYPLNDEIQNFGSNVEFKIQEWSTDLMDRKGAIFGESNGWNSLGLSTGRNS</sequence>
<dbReference type="PANTHER" id="PTHR45637">
    <property type="entry name" value="FLIPPASE KINASE 1-RELATED"/>
    <property type="match status" value="1"/>
</dbReference>
<evidence type="ECO:0000256" key="7">
    <source>
        <dbReference type="ARBA" id="ARBA00022729"/>
    </source>
</evidence>
<dbReference type="EMBL" id="JAMYWD010000004">
    <property type="protein sequence ID" value="KAJ4974518.1"/>
    <property type="molecule type" value="Genomic_DNA"/>
</dbReference>
<keyword evidence="7" id="KW-0732">Signal</keyword>
<dbReference type="GO" id="GO:0005524">
    <property type="term" value="F:ATP binding"/>
    <property type="evidence" value="ECO:0007669"/>
    <property type="project" value="UniProtKB-KW"/>
</dbReference>
<keyword evidence="8" id="KW-0547">Nucleotide-binding</keyword>
<feature type="region of interest" description="Disordered" evidence="14">
    <location>
        <begin position="1"/>
        <end position="24"/>
    </location>
</feature>
<keyword evidence="16" id="KW-1185">Reference proteome</keyword>
<protein>
    <recommendedName>
        <fullName evidence="2">non-specific serine/threonine protein kinase</fullName>
        <ecNumber evidence="2">2.7.11.1</ecNumber>
    </recommendedName>
</protein>